<dbReference type="Proteomes" id="UP000240568">
    <property type="component" value="Segment"/>
</dbReference>
<organism evidence="1 2">
    <name type="scientific">Erwinia phage vB_EamM_Y3</name>
    <dbReference type="NCBI Taxonomy" id="1983553"/>
    <lineage>
        <taxon>Viruses</taxon>
        <taxon>Duplodnaviria</taxon>
        <taxon>Heunggongvirae</taxon>
        <taxon>Uroviricota</taxon>
        <taxon>Caudoviricetes</taxon>
        <taxon>Sasquatchvirus</taxon>
        <taxon>Sasquatchvirus Y3</taxon>
    </lineage>
</organism>
<sequence>MKERLPQSLTMDDIKAEATRAGIVIEFAEQSELVDVQTVEGVVSNFTHPMSASAIVATLLSKTLGSKRIDLCSVTNHAEGSSTRVIMVAAPQRTKE</sequence>
<reference evidence="1 2" key="1">
    <citation type="submission" date="2017-04" db="EMBL/GenBank/DDBJ databases">
        <authorList>
            <person name="Afonso C.L."/>
            <person name="Miller P.J."/>
            <person name="Scott M.A."/>
            <person name="Spackman E."/>
            <person name="Goraichik I."/>
            <person name="Dimitrov K.M."/>
            <person name="Suarez D.L."/>
            <person name="Swayne D.E."/>
        </authorList>
    </citation>
    <scope>NUCLEOTIDE SEQUENCE [LARGE SCALE GENOMIC DNA]</scope>
</reference>
<evidence type="ECO:0000313" key="2">
    <source>
        <dbReference type="Proteomes" id="UP000240568"/>
    </source>
</evidence>
<name>A0A2H4IB80_9CAUD</name>
<evidence type="ECO:0000313" key="1">
    <source>
        <dbReference type="EMBL" id="ARW58804.1"/>
    </source>
</evidence>
<dbReference type="EMBL" id="KY984068">
    <property type="protein sequence ID" value="ARW58804.1"/>
    <property type="molecule type" value="Genomic_DNA"/>
</dbReference>
<protein>
    <submittedName>
        <fullName evidence="1">Uncharacterized protein</fullName>
    </submittedName>
</protein>
<proteinExistence type="predicted"/>
<accession>A0A2H4IB80</accession>
<keyword evidence="2" id="KW-1185">Reference proteome</keyword>
<gene>
    <name evidence="1" type="ORF">Y3_164</name>
</gene>